<dbReference type="InterPro" id="IPR011034">
    <property type="entry name" value="Formyl_transferase-like_C_sf"/>
</dbReference>
<dbReference type="InterPro" id="IPR003180">
    <property type="entry name" value="MPG"/>
</dbReference>
<dbReference type="AlphaFoldDB" id="A0A257LST5"/>
<gene>
    <name evidence="6" type="ORF">CGW93_03960</name>
</gene>
<dbReference type="Gene3D" id="3.10.300.10">
    <property type="entry name" value="Methylpurine-DNA glycosylase (MPG)"/>
    <property type="match status" value="1"/>
</dbReference>
<dbReference type="PANTHER" id="PTHR10429:SF0">
    <property type="entry name" value="DNA-3-METHYLADENINE GLYCOSYLASE"/>
    <property type="match status" value="1"/>
</dbReference>
<evidence type="ECO:0000256" key="2">
    <source>
        <dbReference type="ARBA" id="ARBA00022763"/>
    </source>
</evidence>
<keyword evidence="3 5" id="KW-0378">Hydrolase</keyword>
<evidence type="ECO:0000256" key="1">
    <source>
        <dbReference type="ARBA" id="ARBA00009232"/>
    </source>
</evidence>
<dbReference type="EC" id="3.2.2.-" evidence="5"/>
<dbReference type="GO" id="GO:0006284">
    <property type="term" value="P:base-excision repair"/>
    <property type="evidence" value="ECO:0007669"/>
    <property type="project" value="InterPro"/>
</dbReference>
<evidence type="ECO:0000256" key="5">
    <source>
        <dbReference type="HAMAP-Rule" id="MF_00527"/>
    </source>
</evidence>
<dbReference type="PANTHER" id="PTHR10429">
    <property type="entry name" value="DNA-3-METHYLADENINE GLYCOSYLASE"/>
    <property type="match status" value="1"/>
</dbReference>
<dbReference type="SUPFAM" id="SSF50486">
    <property type="entry name" value="FMT C-terminal domain-like"/>
    <property type="match status" value="1"/>
</dbReference>
<evidence type="ECO:0000313" key="6">
    <source>
        <dbReference type="EMBL" id="OYV02745.1"/>
    </source>
</evidence>
<evidence type="ECO:0000256" key="3">
    <source>
        <dbReference type="ARBA" id="ARBA00022801"/>
    </source>
</evidence>
<protein>
    <recommendedName>
        <fullName evidence="5">Putative 3-methyladenine DNA glycosylase</fullName>
        <ecNumber evidence="5">3.2.2.-</ecNumber>
    </recommendedName>
</protein>
<comment type="caution">
    <text evidence="6">The sequence shown here is derived from an EMBL/GenBank/DDBJ whole genome shotgun (WGS) entry which is preliminary data.</text>
</comment>
<dbReference type="NCBIfam" id="TIGR00567">
    <property type="entry name" value="3mg"/>
    <property type="match status" value="1"/>
</dbReference>
<accession>A0A257LST5</accession>
<dbReference type="Pfam" id="PF02245">
    <property type="entry name" value="Pur_DNA_glyco"/>
    <property type="match status" value="1"/>
</dbReference>
<dbReference type="HAMAP" id="MF_00527">
    <property type="entry name" value="3MGH"/>
    <property type="match status" value="1"/>
</dbReference>
<organism evidence="6 7">
    <name type="scientific">candidate division WOR-3 bacterium 4484_18</name>
    <dbReference type="NCBI Taxonomy" id="2020626"/>
    <lineage>
        <taxon>Bacteria</taxon>
        <taxon>Bacteria division WOR-3</taxon>
    </lineage>
</organism>
<name>A0A257LST5_UNCW3</name>
<keyword evidence="4 5" id="KW-0234">DNA repair</keyword>
<sequence length="194" mass="22019">MCSYCTLPCTFYARDPRDVARDLLGKILVRRLGTIYLKVMITETEAYYGPDDPASRAYGGRRTRLTEVMWGPPGKTLIYMVHGGWLLNIVTEPEGTPSAVLIRAGEPLTGINLMKRFRKETDLYNLTTGPAKLTQALRITKKHHNIDICDETSNLFVVDSDYKPIILTSKRIGVKGDLPIDMRFYIKDSRFVSR</sequence>
<reference evidence="7" key="1">
    <citation type="submission" date="2017-07" db="EMBL/GenBank/DDBJ databases">
        <title>Novel pathways for hydrocarbon cycling and metabolic interdependencies in hydrothermal sediment communities.</title>
        <authorList>
            <person name="Dombrowski N."/>
            <person name="Seitz K."/>
            <person name="Teske A."/>
            <person name="Baker B."/>
        </authorList>
    </citation>
    <scope>NUCLEOTIDE SEQUENCE [LARGE SCALE GENOMIC DNA]</scope>
</reference>
<dbReference type="Proteomes" id="UP000216312">
    <property type="component" value="Unassembled WGS sequence"/>
</dbReference>
<comment type="similarity">
    <text evidence="1 5">Belongs to the DNA glycosylase MPG family.</text>
</comment>
<evidence type="ECO:0000256" key="4">
    <source>
        <dbReference type="ARBA" id="ARBA00023204"/>
    </source>
</evidence>
<dbReference type="GO" id="GO:0003677">
    <property type="term" value="F:DNA binding"/>
    <property type="evidence" value="ECO:0007669"/>
    <property type="project" value="InterPro"/>
</dbReference>
<dbReference type="EMBL" id="NMUJ01000055">
    <property type="protein sequence ID" value="OYV02745.1"/>
    <property type="molecule type" value="Genomic_DNA"/>
</dbReference>
<keyword evidence="2 5" id="KW-0227">DNA damage</keyword>
<dbReference type="GO" id="GO:0003905">
    <property type="term" value="F:alkylbase DNA N-glycosylase activity"/>
    <property type="evidence" value="ECO:0007669"/>
    <property type="project" value="InterPro"/>
</dbReference>
<dbReference type="InterPro" id="IPR036995">
    <property type="entry name" value="MPG_sf"/>
</dbReference>
<keyword evidence="6" id="KW-0326">Glycosidase</keyword>
<dbReference type="FunFam" id="3.10.300.10:FF:000001">
    <property type="entry name" value="Putative 3-methyladenine DNA glycosylase"/>
    <property type="match status" value="1"/>
</dbReference>
<evidence type="ECO:0000313" key="7">
    <source>
        <dbReference type="Proteomes" id="UP000216312"/>
    </source>
</evidence>
<dbReference type="CDD" id="cd00540">
    <property type="entry name" value="AAG"/>
    <property type="match status" value="1"/>
</dbReference>
<proteinExistence type="inferred from homology"/>